<feature type="domain" description="Glycosyltransferase 2-like" evidence="1">
    <location>
        <begin position="203"/>
        <end position="327"/>
    </location>
</feature>
<accession>A0A345BUE1</accession>
<keyword evidence="3" id="KW-1185">Reference proteome</keyword>
<dbReference type="AlphaFoldDB" id="A0A345BUE1"/>
<evidence type="ECO:0000259" key="1">
    <source>
        <dbReference type="Pfam" id="PF00535"/>
    </source>
</evidence>
<reference evidence="2 3" key="1">
    <citation type="journal article" date="2018" name="J. Microbiol.">
        <title>Salicibibacter kimchii gen. nov., sp. nov., a moderately halophilic and alkalitolerant bacterium in the family Bacillaceae, isolated from kimchi.</title>
        <authorList>
            <person name="Jang J.Y."/>
            <person name="Oh Y.J."/>
            <person name="Lim S.K."/>
            <person name="Park H.K."/>
            <person name="Lee C."/>
            <person name="Kim J.Y."/>
            <person name="Lee M.A."/>
            <person name="Choi H.J."/>
        </authorList>
    </citation>
    <scope>NUCLEOTIDE SEQUENCE [LARGE SCALE GENOMIC DNA]</scope>
    <source>
        <strain evidence="2 3">NKC1-1</strain>
    </source>
</reference>
<dbReference type="Proteomes" id="UP000252100">
    <property type="component" value="Chromosome"/>
</dbReference>
<gene>
    <name evidence="2" type="ORF">DT065_00090</name>
</gene>
<protein>
    <submittedName>
        <fullName evidence="2">Glycosyltransferase family 2 protein</fullName>
    </submittedName>
</protein>
<dbReference type="PANTHER" id="PTHR43685:SF2">
    <property type="entry name" value="GLYCOSYLTRANSFERASE 2-LIKE DOMAIN-CONTAINING PROTEIN"/>
    <property type="match status" value="1"/>
</dbReference>
<dbReference type="SUPFAM" id="SSF53448">
    <property type="entry name" value="Nucleotide-diphospho-sugar transferases"/>
    <property type="match status" value="1"/>
</dbReference>
<dbReference type="CDD" id="cd00761">
    <property type="entry name" value="Glyco_tranf_GTA_type"/>
    <property type="match status" value="1"/>
</dbReference>
<evidence type="ECO:0000313" key="3">
    <source>
        <dbReference type="Proteomes" id="UP000252100"/>
    </source>
</evidence>
<evidence type="ECO:0000313" key="2">
    <source>
        <dbReference type="EMBL" id="AXF54572.1"/>
    </source>
</evidence>
<dbReference type="KEGG" id="rue:DT065_00090"/>
<proteinExistence type="predicted"/>
<sequence>MILKDITVLLLDYPNHQTLRTALYSLKRISHRVNSVGIVHHPNVNVQPLKGFEKRIWTTLIQANDLGTALNEATKKIQSTYVLFLNDQQFLSPALDASTLYLPHDHSVMTHVRSVRNIRIREPFFVKTEILKEKKFSALAHLPFKEALLPFWLYEIDEKYILSKDNTCVQTLRKSNSKDQLEKVRLLQKIEADIPIYPSPTLSVLIPCFNMDGYVGKAIASCFFQHTQPDQLLVLDDGSEDQSLAEIEQWRGISHVEIISKKNEGKAKALNDALPHVETDFVMELDADDWLDPDALSIIKQKLQQLPKNVSLLYGNFRKWKQRGRGDVLFKGTAKGRPVQTKQQLLAYPFPLGPRIYRTADIKAAGGFPIVSFAEGRLYEDVSVLLQLIHDTRFTYQDFTVYNIREHEKSITKQHQQKWHTFKEQLKRSL</sequence>
<dbReference type="InterPro" id="IPR029044">
    <property type="entry name" value="Nucleotide-diphossugar_trans"/>
</dbReference>
<dbReference type="EMBL" id="CP031092">
    <property type="protein sequence ID" value="AXF54572.1"/>
    <property type="molecule type" value="Genomic_DNA"/>
</dbReference>
<organism evidence="2 3">
    <name type="scientific">Salicibibacter kimchii</name>
    <dbReference type="NCBI Taxonomy" id="2099786"/>
    <lineage>
        <taxon>Bacteria</taxon>
        <taxon>Bacillati</taxon>
        <taxon>Bacillota</taxon>
        <taxon>Bacilli</taxon>
        <taxon>Bacillales</taxon>
        <taxon>Bacillaceae</taxon>
        <taxon>Salicibibacter</taxon>
    </lineage>
</organism>
<dbReference type="GO" id="GO:0016740">
    <property type="term" value="F:transferase activity"/>
    <property type="evidence" value="ECO:0007669"/>
    <property type="project" value="UniProtKB-KW"/>
</dbReference>
<dbReference type="InterPro" id="IPR001173">
    <property type="entry name" value="Glyco_trans_2-like"/>
</dbReference>
<dbReference type="Gene3D" id="3.90.550.10">
    <property type="entry name" value="Spore Coat Polysaccharide Biosynthesis Protein SpsA, Chain A"/>
    <property type="match status" value="1"/>
</dbReference>
<dbReference type="InterPro" id="IPR050834">
    <property type="entry name" value="Glycosyltransf_2"/>
</dbReference>
<dbReference type="Pfam" id="PF00535">
    <property type="entry name" value="Glycos_transf_2"/>
    <property type="match status" value="1"/>
</dbReference>
<dbReference type="PANTHER" id="PTHR43685">
    <property type="entry name" value="GLYCOSYLTRANSFERASE"/>
    <property type="match status" value="1"/>
</dbReference>
<keyword evidence="2" id="KW-0808">Transferase</keyword>
<name>A0A345BUE1_9BACI</name>